<reference evidence="1 2" key="1">
    <citation type="submission" date="2021-03" db="EMBL/GenBank/DDBJ databases">
        <title>Actinomadura violae sp. nov., isolated from lichen in Thailand.</title>
        <authorList>
            <person name="Kanchanasin P."/>
            <person name="Saeng-In P."/>
            <person name="Phongsopitanun W."/>
            <person name="Yuki M."/>
            <person name="Kudo T."/>
            <person name="Ohkuma M."/>
            <person name="Tanasupawat S."/>
        </authorList>
    </citation>
    <scope>NUCLEOTIDE SEQUENCE [LARGE SCALE GENOMIC DNA]</scope>
    <source>
        <strain evidence="1 2">LCR2-06</strain>
    </source>
</reference>
<dbReference type="EMBL" id="JAGEPF010000001">
    <property type="protein sequence ID" value="MBO2456074.1"/>
    <property type="molecule type" value="Genomic_DNA"/>
</dbReference>
<dbReference type="Proteomes" id="UP000680206">
    <property type="component" value="Unassembled WGS sequence"/>
</dbReference>
<organism evidence="1 2">
    <name type="scientific">Actinomadura violacea</name>
    <dbReference type="NCBI Taxonomy" id="2819934"/>
    <lineage>
        <taxon>Bacteria</taxon>
        <taxon>Bacillati</taxon>
        <taxon>Actinomycetota</taxon>
        <taxon>Actinomycetes</taxon>
        <taxon>Streptosporangiales</taxon>
        <taxon>Thermomonosporaceae</taxon>
        <taxon>Actinomadura</taxon>
    </lineage>
</organism>
<proteinExistence type="predicted"/>
<gene>
    <name evidence="1" type="ORF">J4709_00555</name>
</gene>
<name>A0ABS3RH71_9ACTN</name>
<accession>A0ABS3RH71</accession>
<sequence>MAGDEMTGAKRGGPPTLFAWDVVLRQGGECGVTDDQVAALRHVRRVLQEADAGSRGKVRRVTVGLSGRVEYVELGVVAEAWRDGVAVVWAW</sequence>
<evidence type="ECO:0000313" key="2">
    <source>
        <dbReference type="Proteomes" id="UP000680206"/>
    </source>
</evidence>
<protein>
    <submittedName>
        <fullName evidence="1">Uncharacterized protein</fullName>
    </submittedName>
</protein>
<keyword evidence="2" id="KW-1185">Reference proteome</keyword>
<evidence type="ECO:0000313" key="1">
    <source>
        <dbReference type="EMBL" id="MBO2456074.1"/>
    </source>
</evidence>
<comment type="caution">
    <text evidence="1">The sequence shown here is derived from an EMBL/GenBank/DDBJ whole genome shotgun (WGS) entry which is preliminary data.</text>
</comment>
<dbReference type="RefSeq" id="WP_208235676.1">
    <property type="nucleotide sequence ID" value="NZ_JAGEPF010000001.1"/>
</dbReference>